<name>A0A232LTK0_9EURO</name>
<feature type="compositionally biased region" description="Acidic residues" evidence="10">
    <location>
        <begin position="197"/>
        <end position="213"/>
    </location>
</feature>
<keyword evidence="4" id="KW-0813">Transport</keyword>
<protein>
    <recommendedName>
        <fullName evidence="3">Conserved oligomeric Golgi complex subunit 2</fullName>
    </recommendedName>
    <alternativeName>
        <fullName evidence="8">Component of oligomeric Golgi complex 2</fullName>
    </alternativeName>
</protein>
<feature type="coiled-coil region" evidence="9">
    <location>
        <begin position="69"/>
        <end position="103"/>
    </location>
</feature>
<dbReference type="Proteomes" id="UP000243515">
    <property type="component" value="Unassembled WGS sequence"/>
</dbReference>
<evidence type="ECO:0000256" key="8">
    <source>
        <dbReference type="ARBA" id="ARBA00031344"/>
    </source>
</evidence>
<dbReference type="GO" id="GO:0007030">
    <property type="term" value="P:Golgi organization"/>
    <property type="evidence" value="ECO:0007669"/>
    <property type="project" value="InterPro"/>
</dbReference>
<evidence type="ECO:0000313" key="12">
    <source>
        <dbReference type="EMBL" id="OXV07490.1"/>
    </source>
</evidence>
<dbReference type="GO" id="GO:0015031">
    <property type="term" value="P:protein transport"/>
    <property type="evidence" value="ECO:0007669"/>
    <property type="project" value="UniProtKB-KW"/>
</dbReference>
<dbReference type="PANTHER" id="PTHR12961">
    <property type="entry name" value="CONSERVED OLIGOMERIC GOLGI COMPLEX COMPONENT 2"/>
    <property type="match status" value="1"/>
</dbReference>
<evidence type="ECO:0000256" key="3">
    <source>
        <dbReference type="ARBA" id="ARBA00020977"/>
    </source>
</evidence>
<keyword evidence="6" id="KW-0333">Golgi apparatus</keyword>
<evidence type="ECO:0000256" key="10">
    <source>
        <dbReference type="SAM" id="MobiDB-lite"/>
    </source>
</evidence>
<evidence type="ECO:0000256" key="1">
    <source>
        <dbReference type="ARBA" id="ARBA00004395"/>
    </source>
</evidence>
<dbReference type="InterPro" id="IPR009316">
    <property type="entry name" value="COG2"/>
</dbReference>
<dbReference type="EMBL" id="NPHW01004820">
    <property type="protein sequence ID" value="OXV07490.1"/>
    <property type="molecule type" value="Genomic_DNA"/>
</dbReference>
<keyword evidence="9" id="KW-0175">Coiled coil</keyword>
<reference evidence="12 13" key="1">
    <citation type="journal article" date="2015" name="Environ. Microbiol.">
        <title>Metagenome sequence of Elaphomyces granulatus from sporocarp tissue reveals Ascomycota ectomycorrhizal fingerprints of genome expansion and a Proteobacteria-rich microbiome.</title>
        <authorList>
            <person name="Quandt C.A."/>
            <person name="Kohler A."/>
            <person name="Hesse C.N."/>
            <person name="Sharpton T.J."/>
            <person name="Martin F."/>
            <person name="Spatafora J.W."/>
        </authorList>
    </citation>
    <scope>NUCLEOTIDE SEQUENCE [LARGE SCALE GENOMIC DNA]</scope>
    <source>
        <strain evidence="12 13">OSC145934</strain>
    </source>
</reference>
<comment type="subcellular location">
    <subcellularLocation>
        <location evidence="1">Golgi apparatus membrane</location>
        <topology evidence="1">Peripheral membrane protein</topology>
    </subcellularLocation>
</comment>
<dbReference type="GO" id="GO:0006891">
    <property type="term" value="P:intra-Golgi vesicle-mediated transport"/>
    <property type="evidence" value="ECO:0007669"/>
    <property type="project" value="TreeGrafter"/>
</dbReference>
<comment type="caution">
    <text evidence="12">The sequence shown here is derived from an EMBL/GenBank/DDBJ whole genome shotgun (WGS) entry which is preliminary data.</text>
</comment>
<evidence type="ECO:0000313" key="13">
    <source>
        <dbReference type="Proteomes" id="UP000243515"/>
    </source>
</evidence>
<dbReference type="AlphaFoldDB" id="A0A232LTK0"/>
<accession>A0A232LTK0</accession>
<proteinExistence type="inferred from homology"/>
<keyword evidence="7" id="KW-0472">Membrane</keyword>
<sequence length="316" mass="35305">MRTPVADNTNGSNELICPFFLSDPQFGHSNHDDNDSGSDIDGNVFDLPFPKPLSRTSFLAPDFDPATFLASLTNRHQSLEDLRQELRDLSQSLNKELLDLVNQNYQAFLSLGGALRGGEEKVEEVRVGLLGFQRDVTALRAKVDARRQDVENLLGEKKQLRANANLGRMLLDILARIEELELRLLIGDVTQPPAVEESDLDLDLSDSDSDENSDIGLSNGPKPATMISLRRLEHQIQKYAYIPTVTERLGNAHPFLTSLQPRIEKIKLTLLLDLNTALDQANNAGERRDERTLKVLQLYSLIGEEPSAISALRRKK</sequence>
<dbReference type="PANTHER" id="PTHR12961:SF0">
    <property type="entry name" value="CONSERVED OLIGOMERIC GOLGI COMPLEX SUBUNIT 2"/>
    <property type="match status" value="1"/>
</dbReference>
<evidence type="ECO:0000256" key="4">
    <source>
        <dbReference type="ARBA" id="ARBA00022448"/>
    </source>
</evidence>
<evidence type="ECO:0000256" key="7">
    <source>
        <dbReference type="ARBA" id="ARBA00023136"/>
    </source>
</evidence>
<dbReference type="InterPro" id="IPR024602">
    <property type="entry name" value="COG_su2_N"/>
</dbReference>
<evidence type="ECO:0000259" key="11">
    <source>
        <dbReference type="Pfam" id="PF06148"/>
    </source>
</evidence>
<comment type="similarity">
    <text evidence="2">Belongs to the COG2 family.</text>
</comment>
<evidence type="ECO:0000256" key="2">
    <source>
        <dbReference type="ARBA" id="ARBA00007603"/>
    </source>
</evidence>
<feature type="region of interest" description="Disordered" evidence="10">
    <location>
        <begin position="197"/>
        <end position="222"/>
    </location>
</feature>
<organism evidence="12 13">
    <name type="scientific">Elaphomyces granulatus</name>
    <dbReference type="NCBI Taxonomy" id="519963"/>
    <lineage>
        <taxon>Eukaryota</taxon>
        <taxon>Fungi</taxon>
        <taxon>Dikarya</taxon>
        <taxon>Ascomycota</taxon>
        <taxon>Pezizomycotina</taxon>
        <taxon>Eurotiomycetes</taxon>
        <taxon>Eurotiomycetidae</taxon>
        <taxon>Eurotiales</taxon>
        <taxon>Elaphomycetaceae</taxon>
        <taxon>Elaphomyces</taxon>
    </lineage>
</organism>
<gene>
    <name evidence="12" type="ORF">Egran_04745</name>
</gene>
<evidence type="ECO:0000256" key="9">
    <source>
        <dbReference type="SAM" id="Coils"/>
    </source>
</evidence>
<dbReference type="GO" id="GO:0017119">
    <property type="term" value="C:Golgi transport complex"/>
    <property type="evidence" value="ECO:0007669"/>
    <property type="project" value="TreeGrafter"/>
</dbReference>
<dbReference type="OrthoDB" id="332281at2759"/>
<keyword evidence="5" id="KW-0653">Protein transport</keyword>
<evidence type="ECO:0000256" key="5">
    <source>
        <dbReference type="ARBA" id="ARBA00022927"/>
    </source>
</evidence>
<keyword evidence="13" id="KW-1185">Reference proteome</keyword>
<feature type="domain" description="Conserved oligomeric Golgi complex subunit 2 N-terminal" evidence="11">
    <location>
        <begin position="53"/>
        <end position="126"/>
    </location>
</feature>
<dbReference type="GO" id="GO:0000139">
    <property type="term" value="C:Golgi membrane"/>
    <property type="evidence" value="ECO:0007669"/>
    <property type="project" value="UniProtKB-SubCell"/>
</dbReference>
<evidence type="ECO:0000256" key="6">
    <source>
        <dbReference type="ARBA" id="ARBA00023034"/>
    </source>
</evidence>
<dbReference type="Pfam" id="PF06148">
    <property type="entry name" value="COG2_N"/>
    <property type="match status" value="1"/>
</dbReference>